<name>A0A914XN37_9BILA</name>
<proteinExistence type="predicted"/>
<dbReference type="WBParaSite" id="PSAMB.scaffold910size38730.g9766.t2">
    <property type="protein sequence ID" value="PSAMB.scaffold910size38730.g9766.t2"/>
    <property type="gene ID" value="PSAMB.scaffold910size38730.g9766"/>
</dbReference>
<evidence type="ECO:0000313" key="1">
    <source>
        <dbReference type="Proteomes" id="UP000887566"/>
    </source>
</evidence>
<accession>A0A914XN37</accession>
<protein>
    <submittedName>
        <fullName evidence="2">Uncharacterized protein</fullName>
    </submittedName>
</protein>
<organism evidence="1 2">
    <name type="scientific">Plectus sambesii</name>
    <dbReference type="NCBI Taxonomy" id="2011161"/>
    <lineage>
        <taxon>Eukaryota</taxon>
        <taxon>Metazoa</taxon>
        <taxon>Ecdysozoa</taxon>
        <taxon>Nematoda</taxon>
        <taxon>Chromadorea</taxon>
        <taxon>Plectida</taxon>
        <taxon>Plectina</taxon>
        <taxon>Plectoidea</taxon>
        <taxon>Plectidae</taxon>
        <taxon>Plectus</taxon>
    </lineage>
</organism>
<dbReference type="AlphaFoldDB" id="A0A914XN37"/>
<sequence length="238" mass="25506">MFRVSTLGPTPHTANFDKLYKWTSWVYCVLHGPFVPLLLRINADCSCSPRIRLASTQLMTLRLHPIVRRLSLLHGSSTALPKRPAHACSAHRESVSSARPLVRRGRGFSPCPLAGVNNGHGTKLSRYVAITADATVVVDRARIDLARIAAARPTGLPAVRPATSHNSIRATRSFNDSLPPHVPASSPHDLSVDVDRLISGGGEALFCRSNGVSSSPLILAIDSAPVQRPIAVGHGPVH</sequence>
<dbReference type="Proteomes" id="UP000887566">
    <property type="component" value="Unplaced"/>
</dbReference>
<keyword evidence="1" id="KW-1185">Reference proteome</keyword>
<evidence type="ECO:0000313" key="2">
    <source>
        <dbReference type="WBParaSite" id="PSAMB.scaffold910size38730.g9766.t2"/>
    </source>
</evidence>
<reference evidence="2" key="1">
    <citation type="submission" date="2022-11" db="UniProtKB">
        <authorList>
            <consortium name="WormBaseParasite"/>
        </authorList>
    </citation>
    <scope>IDENTIFICATION</scope>
</reference>